<comment type="caution">
    <text evidence="2">The sequence shown here is derived from an EMBL/GenBank/DDBJ whole genome shotgun (WGS) entry which is preliminary data.</text>
</comment>
<sequence>MKTISQQLLPKVMASSDYMEAHYMGAALAYFAEQRTLEIARKGFSQITLPKQRKTNKKQTSTLFCRDGEDKDYAAAVLLIAKTLKDAQTRRHALEVKIHHDSRMAEERLVRRNEKGACLSMKKVMTAQFEYIHILQRIAAIAALQYSLENGLIKASLVEDILIEVTSTTEPGDTPTEFNNDEALDQLECGDFFPILDTETGTITFTNSYNYASNLEVVDSRPEQQQSHQSPKSVSGFI</sequence>
<evidence type="ECO:0000313" key="2">
    <source>
        <dbReference type="EMBL" id="CAJ1959669.1"/>
    </source>
</evidence>
<accession>A0AAD2G1R6</accession>
<gene>
    <name evidence="2" type="ORF">CYCCA115_LOCUS18088</name>
</gene>
<keyword evidence="3" id="KW-1185">Reference proteome</keyword>
<dbReference type="Proteomes" id="UP001295423">
    <property type="component" value="Unassembled WGS sequence"/>
</dbReference>
<dbReference type="EMBL" id="CAKOGP040002014">
    <property type="protein sequence ID" value="CAJ1959669.1"/>
    <property type="molecule type" value="Genomic_DNA"/>
</dbReference>
<reference evidence="2" key="1">
    <citation type="submission" date="2023-08" db="EMBL/GenBank/DDBJ databases">
        <authorList>
            <person name="Audoor S."/>
            <person name="Bilcke G."/>
        </authorList>
    </citation>
    <scope>NUCLEOTIDE SEQUENCE</scope>
</reference>
<protein>
    <submittedName>
        <fullName evidence="2">Uncharacterized protein</fullName>
    </submittedName>
</protein>
<proteinExistence type="predicted"/>
<name>A0AAD2G1R6_9STRA</name>
<feature type="compositionally biased region" description="Polar residues" evidence="1">
    <location>
        <begin position="223"/>
        <end position="238"/>
    </location>
</feature>
<evidence type="ECO:0000313" key="3">
    <source>
        <dbReference type="Proteomes" id="UP001295423"/>
    </source>
</evidence>
<dbReference type="AlphaFoldDB" id="A0AAD2G1R6"/>
<evidence type="ECO:0000256" key="1">
    <source>
        <dbReference type="SAM" id="MobiDB-lite"/>
    </source>
</evidence>
<organism evidence="2 3">
    <name type="scientific">Cylindrotheca closterium</name>
    <dbReference type="NCBI Taxonomy" id="2856"/>
    <lineage>
        <taxon>Eukaryota</taxon>
        <taxon>Sar</taxon>
        <taxon>Stramenopiles</taxon>
        <taxon>Ochrophyta</taxon>
        <taxon>Bacillariophyta</taxon>
        <taxon>Bacillariophyceae</taxon>
        <taxon>Bacillariophycidae</taxon>
        <taxon>Bacillariales</taxon>
        <taxon>Bacillariaceae</taxon>
        <taxon>Cylindrotheca</taxon>
    </lineage>
</organism>
<feature type="region of interest" description="Disordered" evidence="1">
    <location>
        <begin position="219"/>
        <end position="238"/>
    </location>
</feature>